<dbReference type="InterPro" id="IPR000372">
    <property type="entry name" value="LRRNT"/>
</dbReference>
<dbReference type="Proteomes" id="UP000230750">
    <property type="component" value="Unassembled WGS sequence"/>
</dbReference>
<keyword evidence="3" id="KW-0677">Repeat</keyword>
<evidence type="ECO:0000256" key="2">
    <source>
        <dbReference type="ARBA" id="ARBA00022729"/>
    </source>
</evidence>
<reference evidence="7 8" key="1">
    <citation type="journal article" date="2017" name="PLoS Biol.">
        <title>The sea cucumber genome provides insights into morphological evolution and visceral regeneration.</title>
        <authorList>
            <person name="Zhang X."/>
            <person name="Sun L."/>
            <person name="Yuan J."/>
            <person name="Sun Y."/>
            <person name="Gao Y."/>
            <person name="Zhang L."/>
            <person name="Li S."/>
            <person name="Dai H."/>
            <person name="Hamel J.F."/>
            <person name="Liu C."/>
            <person name="Yu Y."/>
            <person name="Liu S."/>
            <person name="Lin W."/>
            <person name="Guo K."/>
            <person name="Jin S."/>
            <person name="Xu P."/>
            <person name="Storey K.B."/>
            <person name="Huan P."/>
            <person name="Zhang T."/>
            <person name="Zhou Y."/>
            <person name="Zhang J."/>
            <person name="Lin C."/>
            <person name="Li X."/>
            <person name="Xing L."/>
            <person name="Huo D."/>
            <person name="Sun M."/>
            <person name="Wang L."/>
            <person name="Mercier A."/>
            <person name="Li F."/>
            <person name="Yang H."/>
            <person name="Xiang J."/>
        </authorList>
    </citation>
    <scope>NUCLEOTIDE SEQUENCE [LARGE SCALE GENOMIC DNA]</scope>
    <source>
        <strain evidence="7">Shaxun</strain>
        <tissue evidence="7">Muscle</tissue>
    </source>
</reference>
<dbReference type="Pfam" id="PF13855">
    <property type="entry name" value="LRR_8"/>
    <property type="match status" value="3"/>
</dbReference>
<keyword evidence="1" id="KW-0433">Leucine-rich repeat</keyword>
<evidence type="ECO:0000259" key="6">
    <source>
        <dbReference type="SMART" id="SM00013"/>
    </source>
</evidence>
<keyword evidence="4" id="KW-0325">Glycoprotein</keyword>
<dbReference type="Gene3D" id="3.80.10.10">
    <property type="entry name" value="Ribonuclease Inhibitor"/>
    <property type="match status" value="4"/>
</dbReference>
<dbReference type="PANTHER" id="PTHR45712">
    <property type="entry name" value="AGAP008170-PA"/>
    <property type="match status" value="1"/>
</dbReference>
<evidence type="ECO:0000256" key="4">
    <source>
        <dbReference type="ARBA" id="ARBA00023180"/>
    </source>
</evidence>
<proteinExistence type="predicted"/>
<name>A0A2G8KTH6_STIJA</name>
<dbReference type="EMBL" id="MRZV01000380">
    <property type="protein sequence ID" value="PIK51297.1"/>
    <property type="molecule type" value="Genomic_DNA"/>
</dbReference>
<dbReference type="InterPro" id="IPR001611">
    <property type="entry name" value="Leu-rich_rpt"/>
</dbReference>
<feature type="domain" description="LRRNT" evidence="6">
    <location>
        <begin position="33"/>
        <end position="64"/>
    </location>
</feature>
<feature type="chain" id="PRO_5013842778" description="LRRNT domain-containing protein" evidence="5">
    <location>
        <begin position="23"/>
        <end position="381"/>
    </location>
</feature>
<gene>
    <name evidence="7" type="ORF">BSL78_11817</name>
</gene>
<dbReference type="OrthoDB" id="1111193at2759"/>
<keyword evidence="8" id="KW-1185">Reference proteome</keyword>
<dbReference type="AlphaFoldDB" id="A0A2G8KTH6"/>
<evidence type="ECO:0000256" key="3">
    <source>
        <dbReference type="ARBA" id="ARBA00022737"/>
    </source>
</evidence>
<feature type="signal peptide" evidence="5">
    <location>
        <begin position="1"/>
        <end position="22"/>
    </location>
</feature>
<organism evidence="7 8">
    <name type="scientific">Stichopus japonicus</name>
    <name type="common">Sea cucumber</name>
    <dbReference type="NCBI Taxonomy" id="307972"/>
    <lineage>
        <taxon>Eukaryota</taxon>
        <taxon>Metazoa</taxon>
        <taxon>Echinodermata</taxon>
        <taxon>Eleutherozoa</taxon>
        <taxon>Echinozoa</taxon>
        <taxon>Holothuroidea</taxon>
        <taxon>Aspidochirotacea</taxon>
        <taxon>Aspidochirotida</taxon>
        <taxon>Stichopodidae</taxon>
        <taxon>Apostichopus</taxon>
    </lineage>
</organism>
<evidence type="ECO:0000313" key="7">
    <source>
        <dbReference type="EMBL" id="PIK51297.1"/>
    </source>
</evidence>
<evidence type="ECO:0000256" key="1">
    <source>
        <dbReference type="ARBA" id="ARBA00022614"/>
    </source>
</evidence>
<dbReference type="PANTHER" id="PTHR45712:SF30">
    <property type="entry name" value="LRRNT DOMAIN-CONTAINING PROTEIN"/>
    <property type="match status" value="1"/>
</dbReference>
<dbReference type="Pfam" id="PF01462">
    <property type="entry name" value="LRRNT"/>
    <property type="match status" value="1"/>
</dbReference>
<dbReference type="InterPro" id="IPR032675">
    <property type="entry name" value="LRR_dom_sf"/>
</dbReference>
<dbReference type="STRING" id="307972.A0A2G8KTH6"/>
<dbReference type="InterPro" id="IPR003591">
    <property type="entry name" value="Leu-rich_rpt_typical-subtyp"/>
</dbReference>
<protein>
    <recommendedName>
        <fullName evidence="6">LRRNT domain-containing protein</fullName>
    </recommendedName>
</protein>
<dbReference type="SMART" id="SM00013">
    <property type="entry name" value="LRRNT"/>
    <property type="match status" value="1"/>
</dbReference>
<evidence type="ECO:0000313" key="8">
    <source>
        <dbReference type="Proteomes" id="UP000230750"/>
    </source>
</evidence>
<keyword evidence="2 5" id="KW-0732">Signal</keyword>
<accession>A0A2G8KTH6</accession>
<dbReference type="SUPFAM" id="SSF52058">
    <property type="entry name" value="L domain-like"/>
    <property type="match status" value="1"/>
</dbReference>
<comment type="caution">
    <text evidence="7">The sequence shown here is derived from an EMBL/GenBank/DDBJ whole genome shotgun (WGS) entry which is preliminary data.</text>
</comment>
<dbReference type="SMART" id="SM00369">
    <property type="entry name" value="LRR_TYP"/>
    <property type="match status" value="7"/>
</dbReference>
<dbReference type="InterPro" id="IPR050333">
    <property type="entry name" value="SLRP"/>
</dbReference>
<sequence length="381" mass="43490">MDILQLCYALMVAITAICVASGNDPCRLLDSNVCEVCKCVSRNVDCSNRNLTAIPSHIPNDTYTINFENNGISCIPKDYFRYFAVLSKLTIVMNSVTEPFIPPMSMKKLIANNNLLESSELIFSQCEHLEEVNLHSNRIAFLPDYITRNCSKLTLLDLRNNLFDRISQHSLGFLPRLIDLRLSLNRKLRHIDEGALNLVCESLQKLTMSECDMLGNVPTGLIRGCTKLTSLKLAFDDITHIDGEMFYSQIRLFYITFRSNPLIQLDDSTFKHLTSIQSLVLSNTSLISIPAKLFNSTSIIRDLDLSTNRLITIPEELFSSEYTNHFMMRLTLSDNQLEYIPPTVFSHLRRLQQLYIFRNQIANLTKSLYLPNSQNKPAKLM</sequence>
<evidence type="ECO:0000256" key="5">
    <source>
        <dbReference type="SAM" id="SignalP"/>
    </source>
</evidence>